<evidence type="ECO:0000256" key="3">
    <source>
        <dbReference type="ARBA" id="ARBA00023242"/>
    </source>
</evidence>
<keyword evidence="3" id="KW-0539">Nucleus</keyword>
<keyword evidence="5" id="KW-1185">Reference proteome</keyword>
<dbReference type="GO" id="GO:0005730">
    <property type="term" value="C:nucleolus"/>
    <property type="evidence" value="ECO:0007669"/>
    <property type="project" value="TreeGrafter"/>
</dbReference>
<gene>
    <name evidence="4" type="ORF">BLA29_009762</name>
</gene>
<evidence type="ECO:0000256" key="2">
    <source>
        <dbReference type="ARBA" id="ARBA00005907"/>
    </source>
</evidence>
<dbReference type="Proteomes" id="UP000194236">
    <property type="component" value="Unassembled WGS sequence"/>
</dbReference>
<reference evidence="4 5" key="1">
    <citation type="submission" date="2017-03" db="EMBL/GenBank/DDBJ databases">
        <title>Genome Survey of Euroglyphus maynei.</title>
        <authorList>
            <person name="Arlian L.G."/>
            <person name="Morgan M.S."/>
            <person name="Rider S.D."/>
        </authorList>
    </citation>
    <scope>NUCLEOTIDE SEQUENCE [LARGE SCALE GENOMIC DNA]</scope>
    <source>
        <strain evidence="4">Arlian Lab</strain>
        <tissue evidence="4">Whole body</tissue>
    </source>
</reference>
<comment type="similarity">
    <text evidence="2">Belongs to the NOC2 family.</text>
</comment>
<dbReference type="Pfam" id="PF03715">
    <property type="entry name" value="Noc2"/>
    <property type="match status" value="1"/>
</dbReference>
<dbReference type="InterPro" id="IPR005343">
    <property type="entry name" value="Noc2"/>
</dbReference>
<dbReference type="PANTHER" id="PTHR12687">
    <property type="entry name" value="NUCLEOLAR COMPLEX 2 AND RAD4-RELATED"/>
    <property type="match status" value="1"/>
</dbReference>
<comment type="subcellular location">
    <subcellularLocation>
        <location evidence="1">Nucleus</location>
    </subcellularLocation>
</comment>
<dbReference type="GO" id="GO:0042393">
    <property type="term" value="F:histone binding"/>
    <property type="evidence" value="ECO:0007669"/>
    <property type="project" value="TreeGrafter"/>
</dbReference>
<dbReference type="GO" id="GO:0005654">
    <property type="term" value="C:nucleoplasm"/>
    <property type="evidence" value="ECO:0007669"/>
    <property type="project" value="TreeGrafter"/>
</dbReference>
<dbReference type="EMBL" id="MUJZ01037293">
    <property type="protein sequence ID" value="OTF76480.1"/>
    <property type="molecule type" value="Genomic_DNA"/>
</dbReference>
<name>A0A1Y3B6K2_EURMA</name>
<evidence type="ECO:0000313" key="5">
    <source>
        <dbReference type="Proteomes" id="UP000194236"/>
    </source>
</evidence>
<dbReference type="GO" id="GO:0030690">
    <property type="term" value="C:Noc1p-Noc2p complex"/>
    <property type="evidence" value="ECO:0007669"/>
    <property type="project" value="TreeGrafter"/>
</dbReference>
<proteinExistence type="inferred from homology"/>
<dbReference type="PANTHER" id="PTHR12687:SF4">
    <property type="entry name" value="NUCLEOLAR COMPLEX PROTEIN 2 HOMOLOG"/>
    <property type="match status" value="1"/>
</dbReference>
<comment type="caution">
    <text evidence="4">The sequence shown here is derived from an EMBL/GenBank/DDBJ whole genome shotgun (WGS) entry which is preliminary data.</text>
</comment>
<protein>
    <submittedName>
        <fullName evidence="4">Uncharacterized protein</fullName>
    </submittedName>
</protein>
<evidence type="ECO:0000313" key="4">
    <source>
        <dbReference type="EMBL" id="OTF76480.1"/>
    </source>
</evidence>
<dbReference type="GO" id="GO:0042273">
    <property type="term" value="P:ribosomal large subunit biogenesis"/>
    <property type="evidence" value="ECO:0007669"/>
    <property type="project" value="TreeGrafter"/>
</dbReference>
<dbReference type="GO" id="GO:0030691">
    <property type="term" value="C:Noc2p-Noc3p complex"/>
    <property type="evidence" value="ECO:0007669"/>
    <property type="project" value="TreeGrafter"/>
</dbReference>
<organism evidence="4 5">
    <name type="scientific">Euroglyphus maynei</name>
    <name type="common">Mayne's house dust mite</name>
    <dbReference type="NCBI Taxonomy" id="6958"/>
    <lineage>
        <taxon>Eukaryota</taxon>
        <taxon>Metazoa</taxon>
        <taxon>Ecdysozoa</taxon>
        <taxon>Arthropoda</taxon>
        <taxon>Chelicerata</taxon>
        <taxon>Arachnida</taxon>
        <taxon>Acari</taxon>
        <taxon>Acariformes</taxon>
        <taxon>Sarcoptiformes</taxon>
        <taxon>Astigmata</taxon>
        <taxon>Psoroptidia</taxon>
        <taxon>Analgoidea</taxon>
        <taxon>Pyroglyphidae</taxon>
        <taxon>Pyroglyphinae</taxon>
        <taxon>Euroglyphus</taxon>
    </lineage>
</organism>
<evidence type="ECO:0000256" key="1">
    <source>
        <dbReference type="ARBA" id="ARBA00004123"/>
    </source>
</evidence>
<dbReference type="OrthoDB" id="10266662at2759"/>
<dbReference type="GO" id="GO:0003714">
    <property type="term" value="F:transcription corepressor activity"/>
    <property type="evidence" value="ECO:0007669"/>
    <property type="project" value="TreeGrafter"/>
</dbReference>
<dbReference type="GO" id="GO:0000122">
    <property type="term" value="P:negative regulation of transcription by RNA polymerase II"/>
    <property type="evidence" value="ECO:0007669"/>
    <property type="project" value="TreeGrafter"/>
</dbReference>
<accession>A0A1Y3B6K2</accession>
<sequence>MPVINISLETLRLFSVYKYVPYRLQIIESLVKLSSESGHFIPILRTFHEIIAQLAQNKREIILKNKVKNKMKKKQIETKPNEIVGKKESKSLIKTINLSVTLKTSKEQTLEMDFVEKLVFRIYELLLYYLKSISHRISFPEIILIFHGECRKLIKSIPYARGQTMMRQLMDKCDKNAQFIVESRKNLYDGKLKDLVDQQKIVSIFSLF</sequence>
<dbReference type="AlphaFoldDB" id="A0A1Y3B6K2"/>